<gene>
    <name evidence="3" type="ORF">SAMN05216353_102167</name>
</gene>
<accession>A0A1I2JTZ7</accession>
<evidence type="ECO:0000256" key="1">
    <source>
        <dbReference type="SAM" id="MobiDB-lite"/>
    </source>
</evidence>
<dbReference type="OrthoDB" id="2858597at2"/>
<feature type="signal peptide" evidence="2">
    <location>
        <begin position="1"/>
        <end position="27"/>
    </location>
</feature>
<dbReference type="Proteomes" id="UP000198897">
    <property type="component" value="Unassembled WGS sequence"/>
</dbReference>
<evidence type="ECO:0000256" key="2">
    <source>
        <dbReference type="SAM" id="SignalP"/>
    </source>
</evidence>
<feature type="compositionally biased region" description="Low complexity" evidence="1">
    <location>
        <begin position="30"/>
        <end position="41"/>
    </location>
</feature>
<keyword evidence="2" id="KW-0732">Signal</keyword>
<reference evidence="4" key="1">
    <citation type="submission" date="2016-10" db="EMBL/GenBank/DDBJ databases">
        <authorList>
            <person name="Varghese N."/>
            <person name="Submissions S."/>
        </authorList>
    </citation>
    <scope>NUCLEOTIDE SEQUENCE [LARGE SCALE GENOMIC DNA]</scope>
    <source>
        <strain evidence="4">FP5</strain>
    </source>
</reference>
<proteinExistence type="predicted"/>
<feature type="compositionally biased region" description="Acidic residues" evidence="1">
    <location>
        <begin position="42"/>
        <end position="52"/>
    </location>
</feature>
<evidence type="ECO:0008006" key="5">
    <source>
        <dbReference type="Google" id="ProtNLM"/>
    </source>
</evidence>
<dbReference type="PROSITE" id="PS51257">
    <property type="entry name" value="PROKAR_LIPOPROTEIN"/>
    <property type="match status" value="1"/>
</dbReference>
<dbReference type="EMBL" id="FOOG01000002">
    <property type="protein sequence ID" value="SFF58275.1"/>
    <property type="molecule type" value="Genomic_DNA"/>
</dbReference>
<name>A0A1I2JTZ7_9BACI</name>
<protein>
    <recommendedName>
        <fullName evidence="5">Lipoprotein</fullName>
    </recommendedName>
</protein>
<feature type="chain" id="PRO_5039398972" description="Lipoprotein" evidence="2">
    <location>
        <begin position="28"/>
        <end position="201"/>
    </location>
</feature>
<organism evidence="3 4">
    <name type="scientific">Halobacillus alkaliphilus</name>
    <dbReference type="NCBI Taxonomy" id="396056"/>
    <lineage>
        <taxon>Bacteria</taxon>
        <taxon>Bacillati</taxon>
        <taxon>Bacillota</taxon>
        <taxon>Bacilli</taxon>
        <taxon>Bacillales</taxon>
        <taxon>Bacillaceae</taxon>
        <taxon>Halobacillus</taxon>
    </lineage>
</organism>
<sequence length="201" mass="22965">MNMKRNKKYFKLVLLFSFLFLVTGCFNSNSSSGSGSSASEASTEEAQENTDESESKQNIRAALETVFNGPNEKLTKAYEGMSDNGFKSEELKKHLSHFPEYFKEHYKPYVSEGFYEASFINTPDASYFLEAAHPDYKLKTEGITIEEKEGYYKFAMEVSYTNNQSGESETVEVRGHAQTNEEEKVSSINYINVEDLYQELR</sequence>
<evidence type="ECO:0000313" key="3">
    <source>
        <dbReference type="EMBL" id="SFF58275.1"/>
    </source>
</evidence>
<feature type="region of interest" description="Disordered" evidence="1">
    <location>
        <begin position="30"/>
        <end position="57"/>
    </location>
</feature>
<keyword evidence="4" id="KW-1185">Reference proteome</keyword>
<dbReference type="AlphaFoldDB" id="A0A1I2JTZ7"/>
<evidence type="ECO:0000313" key="4">
    <source>
        <dbReference type="Proteomes" id="UP000198897"/>
    </source>
</evidence>